<dbReference type="eggNOG" id="COG2128">
    <property type="taxonomic scope" value="Bacteria"/>
</dbReference>
<accession>G8WY66</accession>
<dbReference type="InterPro" id="IPR003779">
    <property type="entry name" value="CMD-like"/>
</dbReference>
<evidence type="ECO:0000313" key="2">
    <source>
        <dbReference type="EMBL" id="AEW97837.1"/>
    </source>
</evidence>
<feature type="domain" description="Carboxymuconolactone decarboxylase-like" evidence="1">
    <location>
        <begin position="19"/>
        <end position="101"/>
    </location>
</feature>
<organism evidence="2 3">
    <name type="scientific">Streptantibioticus cattleyicolor (strain ATCC 35852 / DSM 46488 / JCM 4925 / NBRC 14057 / NRRL 8057)</name>
    <name type="common">Streptomyces cattleya</name>
    <dbReference type="NCBI Taxonomy" id="1003195"/>
    <lineage>
        <taxon>Bacteria</taxon>
        <taxon>Bacillati</taxon>
        <taxon>Actinomycetota</taxon>
        <taxon>Actinomycetes</taxon>
        <taxon>Kitasatosporales</taxon>
        <taxon>Streptomycetaceae</taxon>
        <taxon>Streptantibioticus</taxon>
    </lineage>
</organism>
<accession>F8JQJ1</accession>
<dbReference type="HOGENOM" id="CLU_082760_6_0_11"/>
<dbReference type="GO" id="GO:0051920">
    <property type="term" value="F:peroxiredoxin activity"/>
    <property type="evidence" value="ECO:0007669"/>
    <property type="project" value="InterPro"/>
</dbReference>
<evidence type="ECO:0000313" key="3">
    <source>
        <dbReference type="Proteomes" id="UP000007842"/>
    </source>
</evidence>
<dbReference type="InterPro" id="IPR029032">
    <property type="entry name" value="AhpD-like"/>
</dbReference>
<evidence type="ECO:0000259" key="1">
    <source>
        <dbReference type="Pfam" id="PF02627"/>
    </source>
</evidence>
<keyword evidence="3" id="KW-1185">Reference proteome</keyword>
<dbReference type="KEGG" id="sct:SCAT_5467"/>
<proteinExistence type="predicted"/>
<dbReference type="Proteomes" id="UP000007842">
    <property type="component" value="Chromosome"/>
</dbReference>
<dbReference type="Gene3D" id="1.20.1290.10">
    <property type="entry name" value="AhpD-like"/>
    <property type="match status" value="1"/>
</dbReference>
<dbReference type="AlphaFoldDB" id="F8JQJ1"/>
<dbReference type="KEGG" id="scy:SCATT_54660"/>
<dbReference type="EMBL" id="CP003219">
    <property type="protein sequence ID" value="AEW97837.1"/>
    <property type="molecule type" value="Genomic_DNA"/>
</dbReference>
<dbReference type="Pfam" id="PF02627">
    <property type="entry name" value="CMD"/>
    <property type="match status" value="1"/>
</dbReference>
<protein>
    <recommendedName>
        <fullName evidence="1">Carboxymuconolactone decarboxylase-like domain-containing protein</fullName>
    </recommendedName>
</protein>
<name>F8JQJ1_STREN</name>
<dbReference type="PANTHER" id="PTHR34846:SF10">
    <property type="entry name" value="CYTOPLASMIC PROTEIN"/>
    <property type="match status" value="1"/>
</dbReference>
<dbReference type="RefSeq" id="WP_014146169.1">
    <property type="nucleotide sequence ID" value="NC_016111.1"/>
</dbReference>
<sequence length="154" mass="16964">MTTTTTTTAERLDFARAAPKVFKTMIALDAAAREGVDPVLAELVKIRASQINHCAHCLDMHIVEARRAGENEQRIYLLDAWRETRGIYTDQERAALALAEAVTRLPDGVPDEVYAEAARHFDEAGLAQLIALILTINAWNRIAVTTGKSPAPQR</sequence>
<dbReference type="SUPFAM" id="SSF69118">
    <property type="entry name" value="AhpD-like"/>
    <property type="match status" value="1"/>
</dbReference>
<dbReference type="PATRIC" id="fig|1003195.11.peg.6887"/>
<reference evidence="3" key="1">
    <citation type="submission" date="2011-12" db="EMBL/GenBank/DDBJ databases">
        <title>Complete genome sequence of Streptomyces cattleya strain DSM 46488.</title>
        <authorList>
            <person name="Ou H.-Y."/>
            <person name="Li P."/>
            <person name="Zhao C."/>
            <person name="O'Hagan D."/>
            <person name="Deng Z."/>
        </authorList>
    </citation>
    <scope>NUCLEOTIDE SEQUENCE [LARGE SCALE GENOMIC DNA]</scope>
    <source>
        <strain evidence="3">ATCC 35852 / DSM 46488 / JCM 4925 / NBRC 14057 / NRRL 8057</strain>
    </source>
</reference>
<gene>
    <name evidence="2" type="ordered locus">SCATT_54660</name>
</gene>
<dbReference type="OrthoDB" id="9801997at2"/>
<dbReference type="InterPro" id="IPR004675">
    <property type="entry name" value="AhpD_core"/>
</dbReference>
<dbReference type="PANTHER" id="PTHR34846">
    <property type="entry name" value="4-CARBOXYMUCONOLACTONE DECARBOXYLASE FAMILY PROTEIN (AFU_ORTHOLOGUE AFUA_6G11590)"/>
    <property type="match status" value="1"/>
</dbReference>
<dbReference type="NCBIfam" id="TIGR00778">
    <property type="entry name" value="ahpD_dom"/>
    <property type="match status" value="1"/>
</dbReference>
<dbReference type="STRING" id="1003195.SCATT_54660"/>